<accession>A0A1S2QQM6</accession>
<dbReference type="EMBL" id="MLYO01000009">
    <property type="protein sequence ID" value="OIK07715.1"/>
    <property type="molecule type" value="Genomic_DNA"/>
</dbReference>
<dbReference type="InterPro" id="IPR012334">
    <property type="entry name" value="Pectin_lyas_fold"/>
</dbReference>
<reference evidence="1 2" key="1">
    <citation type="submission" date="2016-10" db="EMBL/GenBank/DDBJ databases">
        <title>Genome sequence of Streptomyces sp. MUSC 1.</title>
        <authorList>
            <person name="Lee L.-H."/>
            <person name="Ser H.-L."/>
            <person name="Law J.W.-F."/>
        </authorList>
    </citation>
    <scope>NUCLEOTIDE SEQUENCE [LARGE SCALE GENOMIC DNA]</scope>
    <source>
        <strain evidence="1 2">MUSC 1</strain>
    </source>
</reference>
<organism evidence="1 2">
    <name type="scientific">Streptomyces monashensis</name>
    <dbReference type="NCBI Taxonomy" id="1678012"/>
    <lineage>
        <taxon>Bacteria</taxon>
        <taxon>Bacillati</taxon>
        <taxon>Actinomycetota</taxon>
        <taxon>Actinomycetes</taxon>
        <taxon>Kitasatosporales</taxon>
        <taxon>Streptomycetaceae</taxon>
        <taxon>Streptomyces</taxon>
    </lineage>
</organism>
<sequence>MVSRQPHRRPRTARRTALAVGAVLALGGLACVPLLAQAGPGRSPRVLSVASDGSGTYRTVQATVDAASPKDTLLAWAPSATTQTRQYFRDDRISADVDSSQKYGFLIANSTVSSAAKPNTYYLGRPWRSSATSVAQSCSATRCCPPP</sequence>
<dbReference type="AlphaFoldDB" id="A0A1S2QQM6"/>
<dbReference type="SUPFAM" id="SSF51126">
    <property type="entry name" value="Pectin lyase-like"/>
    <property type="match status" value="1"/>
</dbReference>
<dbReference type="Gene3D" id="2.160.20.10">
    <property type="entry name" value="Single-stranded right-handed beta-helix, Pectin lyase-like"/>
    <property type="match status" value="1"/>
</dbReference>
<protein>
    <submittedName>
        <fullName evidence="1">Uncharacterized protein</fullName>
    </submittedName>
</protein>
<evidence type="ECO:0000313" key="2">
    <source>
        <dbReference type="Proteomes" id="UP000179642"/>
    </source>
</evidence>
<dbReference type="Proteomes" id="UP000179642">
    <property type="component" value="Unassembled WGS sequence"/>
</dbReference>
<evidence type="ECO:0000313" key="1">
    <source>
        <dbReference type="EMBL" id="OIK07715.1"/>
    </source>
</evidence>
<dbReference type="PROSITE" id="PS51318">
    <property type="entry name" value="TAT"/>
    <property type="match status" value="1"/>
</dbReference>
<proteinExistence type="predicted"/>
<keyword evidence="2" id="KW-1185">Reference proteome</keyword>
<dbReference type="InterPro" id="IPR011050">
    <property type="entry name" value="Pectin_lyase_fold/virulence"/>
</dbReference>
<name>A0A1S2QQM6_9ACTN</name>
<dbReference type="PROSITE" id="PS51257">
    <property type="entry name" value="PROKAR_LIPOPROTEIN"/>
    <property type="match status" value="1"/>
</dbReference>
<comment type="caution">
    <text evidence="1">The sequence shown here is derived from an EMBL/GenBank/DDBJ whole genome shotgun (WGS) entry which is preliminary data.</text>
</comment>
<dbReference type="InterPro" id="IPR006311">
    <property type="entry name" value="TAT_signal"/>
</dbReference>
<gene>
    <name evidence="1" type="ORF">BIV23_01660</name>
</gene>